<dbReference type="Gene3D" id="3.40.50.720">
    <property type="entry name" value="NAD(P)-binding Rossmann-like Domain"/>
    <property type="match status" value="2"/>
</dbReference>
<gene>
    <name evidence="6" type="ORF">ENG67_04765</name>
</gene>
<sequence length="300" mass="32759">MKVLITDPIAEEGIEILRQGGLEVETAYGLKDHELIEKIGDFDALIVRSATKVTREVIEAGEKLKVIGRAGVGLDNIDLEAARERGIEVLNTPGATAVSVAELTIGMMIACARNIVRGTLGIKSSLWEKKALKGVELSGKRAGIIGLGRIGREVAKRLRCLGMEVVYYDPLVSESDLATRLELDELLRTSDFITLHLPLTEQTHHMIGEREFEMMKDGVILVNCARGGIVDEEALYHALKSGKVRAAGLDVFEVEPLNRSKLIELNNVVLTPHIGAQTVEGQKRAGIEIARKVLESLKAR</sequence>
<protein>
    <submittedName>
        <fullName evidence="6">3-phosphoglycerate dehydrogenase</fullName>
    </submittedName>
</protein>
<dbReference type="PROSITE" id="PS00671">
    <property type="entry name" value="D_2_HYDROXYACID_DH_3"/>
    <property type="match status" value="1"/>
</dbReference>
<reference evidence="6" key="1">
    <citation type="journal article" date="2020" name="mSystems">
        <title>Genome- and Community-Level Interaction Insights into Carbon Utilization and Element Cycling Functions of Hydrothermarchaeota in Hydrothermal Sediment.</title>
        <authorList>
            <person name="Zhou Z."/>
            <person name="Liu Y."/>
            <person name="Xu W."/>
            <person name="Pan J."/>
            <person name="Luo Z.H."/>
            <person name="Li M."/>
        </authorList>
    </citation>
    <scope>NUCLEOTIDE SEQUENCE [LARGE SCALE GENOMIC DNA]</scope>
    <source>
        <strain evidence="6">HyVt-237</strain>
    </source>
</reference>
<organism evidence="6">
    <name type="scientific">candidate division WOR-3 bacterium</name>
    <dbReference type="NCBI Taxonomy" id="2052148"/>
    <lineage>
        <taxon>Bacteria</taxon>
        <taxon>Bacteria division WOR-3</taxon>
    </lineage>
</organism>
<evidence type="ECO:0000256" key="2">
    <source>
        <dbReference type="ARBA" id="ARBA00023002"/>
    </source>
</evidence>
<name>A0A7C0X9M6_UNCW3</name>
<dbReference type="SUPFAM" id="SSF51735">
    <property type="entry name" value="NAD(P)-binding Rossmann-fold domains"/>
    <property type="match status" value="1"/>
</dbReference>
<dbReference type="PANTHER" id="PTHR42938:SF47">
    <property type="entry name" value="HYDROXYPYRUVATE REDUCTASE"/>
    <property type="match status" value="1"/>
</dbReference>
<comment type="similarity">
    <text evidence="1 4">Belongs to the D-isomer specific 2-hydroxyacid dehydrogenase family.</text>
</comment>
<dbReference type="CDD" id="cd12173">
    <property type="entry name" value="PGDH_4"/>
    <property type="match status" value="1"/>
</dbReference>
<dbReference type="PANTHER" id="PTHR42938">
    <property type="entry name" value="FORMATE DEHYDROGENASE 1"/>
    <property type="match status" value="1"/>
</dbReference>
<dbReference type="SMART" id="SM00997">
    <property type="entry name" value="AdoHcyase_NAD"/>
    <property type="match status" value="1"/>
</dbReference>
<dbReference type="EMBL" id="DRBW01000182">
    <property type="protein sequence ID" value="HDM90501.1"/>
    <property type="molecule type" value="Genomic_DNA"/>
</dbReference>
<dbReference type="InterPro" id="IPR006140">
    <property type="entry name" value="D-isomer_DH_NAD-bd"/>
</dbReference>
<dbReference type="AlphaFoldDB" id="A0A7C0X9M6"/>
<accession>A0A7C0X9M6</accession>
<dbReference type="InterPro" id="IPR029752">
    <property type="entry name" value="D-isomer_DH_CS1"/>
</dbReference>
<dbReference type="InterPro" id="IPR006139">
    <property type="entry name" value="D-isomer_2_OHA_DH_cat_dom"/>
</dbReference>
<dbReference type="GO" id="GO:0016616">
    <property type="term" value="F:oxidoreductase activity, acting on the CH-OH group of donors, NAD or NADP as acceptor"/>
    <property type="evidence" value="ECO:0007669"/>
    <property type="project" value="InterPro"/>
</dbReference>
<keyword evidence="3" id="KW-0520">NAD</keyword>
<dbReference type="FunFam" id="3.40.50.720:FF:000021">
    <property type="entry name" value="D-3-phosphoglycerate dehydrogenase"/>
    <property type="match status" value="1"/>
</dbReference>
<dbReference type="InterPro" id="IPR036291">
    <property type="entry name" value="NAD(P)-bd_dom_sf"/>
</dbReference>
<evidence type="ECO:0000259" key="5">
    <source>
        <dbReference type="SMART" id="SM00997"/>
    </source>
</evidence>
<keyword evidence="2 4" id="KW-0560">Oxidoreductase</keyword>
<comment type="caution">
    <text evidence="6">The sequence shown here is derived from an EMBL/GenBank/DDBJ whole genome shotgun (WGS) entry which is preliminary data.</text>
</comment>
<dbReference type="InterPro" id="IPR029753">
    <property type="entry name" value="D-isomer_DH_CS"/>
</dbReference>
<dbReference type="SUPFAM" id="SSF52283">
    <property type="entry name" value="Formate/glycerate dehydrogenase catalytic domain-like"/>
    <property type="match status" value="1"/>
</dbReference>
<evidence type="ECO:0000256" key="3">
    <source>
        <dbReference type="ARBA" id="ARBA00023027"/>
    </source>
</evidence>
<dbReference type="PROSITE" id="PS00065">
    <property type="entry name" value="D_2_HYDROXYACID_DH_1"/>
    <property type="match status" value="1"/>
</dbReference>
<evidence type="ECO:0000256" key="1">
    <source>
        <dbReference type="ARBA" id="ARBA00005854"/>
    </source>
</evidence>
<proteinExistence type="inferred from homology"/>
<dbReference type="Pfam" id="PF00389">
    <property type="entry name" value="2-Hacid_dh"/>
    <property type="match status" value="1"/>
</dbReference>
<dbReference type="GO" id="GO:0051287">
    <property type="term" value="F:NAD binding"/>
    <property type="evidence" value="ECO:0007669"/>
    <property type="project" value="InterPro"/>
</dbReference>
<dbReference type="PROSITE" id="PS00670">
    <property type="entry name" value="D_2_HYDROXYACID_DH_2"/>
    <property type="match status" value="1"/>
</dbReference>
<dbReference type="InterPro" id="IPR015878">
    <property type="entry name" value="Ado_hCys_hydrolase_NAD-bd"/>
</dbReference>
<evidence type="ECO:0000313" key="6">
    <source>
        <dbReference type="EMBL" id="HDM90501.1"/>
    </source>
</evidence>
<dbReference type="Pfam" id="PF02826">
    <property type="entry name" value="2-Hacid_dh_C"/>
    <property type="match status" value="1"/>
</dbReference>
<dbReference type="Proteomes" id="UP000885931">
    <property type="component" value="Unassembled WGS sequence"/>
</dbReference>
<feature type="domain" description="S-adenosyl-L-homocysteine hydrolase NAD binding" evidence="5">
    <location>
        <begin position="121"/>
        <end position="279"/>
    </location>
</feature>
<evidence type="ECO:0000256" key="4">
    <source>
        <dbReference type="RuleBase" id="RU003719"/>
    </source>
</evidence>